<proteinExistence type="predicted"/>
<reference evidence="1 2" key="1">
    <citation type="submission" date="2014-10" db="EMBL/GenBank/DDBJ databases">
        <title>Draft genome of the hookworm Ancylostoma caninum.</title>
        <authorList>
            <person name="Mitreva M."/>
        </authorList>
    </citation>
    <scope>NUCLEOTIDE SEQUENCE [LARGE SCALE GENOMIC DNA]</scope>
    <source>
        <strain evidence="1 2">Baltimore</strain>
    </source>
</reference>
<evidence type="ECO:0000313" key="2">
    <source>
        <dbReference type="Proteomes" id="UP000252519"/>
    </source>
</evidence>
<protein>
    <submittedName>
        <fullName evidence="1">Uncharacterized protein</fullName>
    </submittedName>
</protein>
<organism evidence="1 2">
    <name type="scientific">Ancylostoma caninum</name>
    <name type="common">Dog hookworm</name>
    <dbReference type="NCBI Taxonomy" id="29170"/>
    <lineage>
        <taxon>Eukaryota</taxon>
        <taxon>Metazoa</taxon>
        <taxon>Ecdysozoa</taxon>
        <taxon>Nematoda</taxon>
        <taxon>Chromadorea</taxon>
        <taxon>Rhabditida</taxon>
        <taxon>Rhabditina</taxon>
        <taxon>Rhabditomorpha</taxon>
        <taxon>Strongyloidea</taxon>
        <taxon>Ancylostomatidae</taxon>
        <taxon>Ancylostomatinae</taxon>
        <taxon>Ancylostoma</taxon>
    </lineage>
</organism>
<dbReference type="EMBL" id="JOJR01005824">
    <property type="protein sequence ID" value="RCN26853.1"/>
    <property type="molecule type" value="Genomic_DNA"/>
</dbReference>
<feature type="non-terminal residue" evidence="1">
    <location>
        <position position="164"/>
    </location>
</feature>
<dbReference type="AlphaFoldDB" id="A0A368F441"/>
<dbReference type="Proteomes" id="UP000252519">
    <property type="component" value="Unassembled WGS sequence"/>
</dbReference>
<comment type="caution">
    <text evidence="1">The sequence shown here is derived from an EMBL/GenBank/DDBJ whole genome shotgun (WGS) entry which is preliminary data.</text>
</comment>
<accession>A0A368F441</accession>
<sequence length="164" mass="18034">MHLEIQRGSLCLHNSHTDPPTEQQMLMTSIIDLALLLPCDLQITSTMRGIVEVDAMTASDGPGMKITTTTTHLDHPEEMTTSVGLRMKASIAVTMDPNQPPVTMTVIDQRSVNLTQLSMKDVIVMVMTILSTVKGQTFFAEMESGTMVDIDPKIWSIHHTAVTL</sequence>
<keyword evidence="2" id="KW-1185">Reference proteome</keyword>
<evidence type="ECO:0000313" key="1">
    <source>
        <dbReference type="EMBL" id="RCN26853.1"/>
    </source>
</evidence>
<gene>
    <name evidence="1" type="ORF">ANCCAN_27419</name>
</gene>
<name>A0A368F441_ANCCA</name>